<evidence type="ECO:0000256" key="10">
    <source>
        <dbReference type="ARBA" id="ARBA00023180"/>
    </source>
</evidence>
<proteinExistence type="inferred from homology"/>
<evidence type="ECO:0000256" key="5">
    <source>
        <dbReference type="ARBA" id="ARBA00022692"/>
    </source>
</evidence>
<dbReference type="InterPro" id="IPR001320">
    <property type="entry name" value="Iontro_rcpt_C"/>
</dbReference>
<keyword evidence="11" id="KW-1071">Ligand-gated ion channel</keyword>
<evidence type="ECO:0000256" key="9">
    <source>
        <dbReference type="ARBA" id="ARBA00023170"/>
    </source>
</evidence>
<reference evidence="17 18" key="1">
    <citation type="journal article" date="2014" name="Nat. Commun.">
        <title>Molecular traces of alternative social organization in a termite genome.</title>
        <authorList>
            <person name="Terrapon N."/>
            <person name="Li C."/>
            <person name="Robertson H.M."/>
            <person name="Ji L."/>
            <person name="Meng X."/>
            <person name="Booth W."/>
            <person name="Chen Z."/>
            <person name="Childers C.P."/>
            <person name="Glastad K.M."/>
            <person name="Gokhale K."/>
            <person name="Gowin J."/>
            <person name="Gronenberg W."/>
            <person name="Hermansen R.A."/>
            <person name="Hu H."/>
            <person name="Hunt B.G."/>
            <person name="Huylmans A.K."/>
            <person name="Khalil S.M."/>
            <person name="Mitchell R.D."/>
            <person name="Munoz-Torres M.C."/>
            <person name="Mustard J.A."/>
            <person name="Pan H."/>
            <person name="Reese J.T."/>
            <person name="Scharf M.E."/>
            <person name="Sun F."/>
            <person name="Vogel H."/>
            <person name="Xiao J."/>
            <person name="Yang W."/>
            <person name="Yang Z."/>
            <person name="Yang Z."/>
            <person name="Zhou J."/>
            <person name="Zhu J."/>
            <person name="Brent C.S."/>
            <person name="Elsik C.G."/>
            <person name="Goodisman M.A."/>
            <person name="Liberles D.A."/>
            <person name="Roe R.M."/>
            <person name="Vargo E.L."/>
            <person name="Vilcinskas A."/>
            <person name="Wang J."/>
            <person name="Bornberg-Bauer E."/>
            <person name="Korb J."/>
            <person name="Zhang G."/>
            <person name="Liebig J."/>
        </authorList>
    </citation>
    <scope>NUCLEOTIDE SEQUENCE [LARGE SCALE GENOMIC DNA]</scope>
    <source>
        <tissue evidence="17">Whole organism</tissue>
    </source>
</reference>
<organism evidence="17 18">
    <name type="scientific">Zootermopsis nevadensis</name>
    <name type="common">Dampwood termite</name>
    <dbReference type="NCBI Taxonomy" id="136037"/>
    <lineage>
        <taxon>Eukaryota</taxon>
        <taxon>Metazoa</taxon>
        <taxon>Ecdysozoa</taxon>
        <taxon>Arthropoda</taxon>
        <taxon>Hexapoda</taxon>
        <taxon>Insecta</taxon>
        <taxon>Pterygota</taxon>
        <taxon>Neoptera</taxon>
        <taxon>Polyneoptera</taxon>
        <taxon>Dictyoptera</taxon>
        <taxon>Blattodea</taxon>
        <taxon>Blattoidea</taxon>
        <taxon>Termitoidae</taxon>
        <taxon>Termopsidae</taxon>
        <taxon>Zootermopsis</taxon>
    </lineage>
</organism>
<keyword evidence="9" id="KW-0675">Receptor</keyword>
<evidence type="ECO:0008006" key="19">
    <source>
        <dbReference type="Google" id="ProtNLM"/>
    </source>
</evidence>
<feature type="domain" description="Ionotropic glutamate receptor L-glutamate and glycine-binding" evidence="16">
    <location>
        <begin position="222"/>
        <end position="292"/>
    </location>
</feature>
<keyword evidence="6 13" id="KW-1133">Transmembrane helix</keyword>
<evidence type="ECO:0000313" key="17">
    <source>
        <dbReference type="EMBL" id="KDR16868.1"/>
    </source>
</evidence>
<evidence type="ECO:0000256" key="14">
    <source>
        <dbReference type="SAM" id="SignalP"/>
    </source>
</evidence>
<keyword evidence="3" id="KW-0813">Transport</keyword>
<dbReference type="eggNOG" id="KOG1052">
    <property type="taxonomic scope" value="Eukaryota"/>
</dbReference>
<evidence type="ECO:0000259" key="15">
    <source>
        <dbReference type="Pfam" id="PF00060"/>
    </source>
</evidence>
<comment type="subcellular location">
    <subcellularLocation>
        <location evidence="1">Cell membrane</location>
        <topology evidence="1">Multi-pass membrane protein</topology>
    </subcellularLocation>
</comment>
<gene>
    <name evidence="17" type="ORF">L798_08610</name>
</gene>
<dbReference type="OMA" id="WIYINIF"/>
<protein>
    <recommendedName>
        <fullName evidence="19">Ionotropic glutamate receptor C-terminal domain-containing protein</fullName>
    </recommendedName>
</protein>
<dbReference type="PANTHER" id="PTHR42643:SF30">
    <property type="entry name" value="IONOTROPIC RECEPTOR 40A-RELATED"/>
    <property type="match status" value="1"/>
</dbReference>
<keyword evidence="4" id="KW-1003">Cell membrane</keyword>
<feature type="transmembrane region" description="Helical" evidence="13">
    <location>
        <begin position="384"/>
        <end position="410"/>
    </location>
</feature>
<accession>A0A067R422</accession>
<evidence type="ECO:0000256" key="3">
    <source>
        <dbReference type="ARBA" id="ARBA00022448"/>
    </source>
</evidence>
<keyword evidence="8 13" id="KW-0472">Membrane</keyword>
<keyword evidence="7" id="KW-0406">Ion transport</keyword>
<dbReference type="FunCoup" id="A0A067R422">
    <property type="interactions" value="58"/>
</dbReference>
<evidence type="ECO:0000256" key="7">
    <source>
        <dbReference type="ARBA" id="ARBA00023065"/>
    </source>
</evidence>
<evidence type="ECO:0000256" key="11">
    <source>
        <dbReference type="ARBA" id="ARBA00023286"/>
    </source>
</evidence>
<dbReference type="InterPro" id="IPR019594">
    <property type="entry name" value="Glu/Gly-bd"/>
</dbReference>
<dbReference type="Gene3D" id="3.40.190.10">
    <property type="entry name" value="Periplasmic binding protein-like II"/>
    <property type="match status" value="1"/>
</dbReference>
<dbReference type="Gene3D" id="1.10.287.70">
    <property type="match status" value="1"/>
</dbReference>
<feature type="chain" id="PRO_5001644730" description="Ionotropic glutamate receptor C-terminal domain-containing protein" evidence="14">
    <location>
        <begin position="17"/>
        <end position="615"/>
    </location>
</feature>
<dbReference type="Pfam" id="PF00060">
    <property type="entry name" value="Lig_chan"/>
    <property type="match status" value="1"/>
</dbReference>
<keyword evidence="18" id="KW-1185">Reference proteome</keyword>
<feature type="transmembrane region" description="Helical" evidence="13">
    <location>
        <begin position="318"/>
        <end position="337"/>
    </location>
</feature>
<evidence type="ECO:0000259" key="16">
    <source>
        <dbReference type="Pfam" id="PF10613"/>
    </source>
</evidence>
<dbReference type="InParanoid" id="A0A067R422"/>
<dbReference type="InterPro" id="IPR052192">
    <property type="entry name" value="Insect_Ionotropic_Sensory_Rcpt"/>
</dbReference>
<evidence type="ECO:0000256" key="13">
    <source>
        <dbReference type="SAM" id="Phobius"/>
    </source>
</evidence>
<dbReference type="GO" id="GO:0005886">
    <property type="term" value="C:plasma membrane"/>
    <property type="evidence" value="ECO:0007669"/>
    <property type="project" value="UniProtKB-SubCell"/>
</dbReference>
<keyword evidence="14" id="KW-0732">Signal</keyword>
<keyword evidence="12" id="KW-0407">Ion channel</keyword>
<evidence type="ECO:0000313" key="18">
    <source>
        <dbReference type="Proteomes" id="UP000027135"/>
    </source>
</evidence>
<dbReference type="GO" id="GO:0015276">
    <property type="term" value="F:ligand-gated monoatomic ion channel activity"/>
    <property type="evidence" value="ECO:0007669"/>
    <property type="project" value="InterPro"/>
</dbReference>
<sequence length="615" mass="69904">MLKVLLLLSLATSSVPMNLSNVADIVMRVQRHFYSRCVVLLKTRERLLQPSYNIFGLEKLLAENGIMTSLSNKAQYVNCCQHKRPLYVIMSSGLEERQILYDFTSNSCMSAIWLLFLNTASSLQGFFANISIPFDCEFLVAQEEDDHVVVLTEVYRVSPSLPLQTYRFGEWTQRGGMICVSVGLYQRRTGLQGAVLKTAVKNEFLTDRQFEYSLRTDIFFNQVWLTLERLLDFRSELKLTPENVYGKQMENGSWDGVMGMMARGEVDATSVELTMEPMRSEAVDYIAPLINDREYLFIKNHNLFETSWTSFLQPFDCWLWVAIFATMLLLSASLFLISQFCCLHEYEDKQTAALNSFSDCLFAMHTALCHQGFSEVPQCISGRLVCAVTHFTMVVILAAYSASLVSYLAFRQPVLPFSTFSELLNDSTYQLGVHAASYLGKFDMEGMEPALRELYLKQIASNPGDLPDSNLEGFRRVCSRHKYTFLSSLKYANRYAEEVPCKLSTITNAFIPETNGMALVKGSPYLGLFRQMIHKLRATGILQRLKKNVDSKLSKNKDPLDISMDFISVTPIFGILIVGLIGAVLILLTEFVVHRIIRSMKITYYVGIIMLNNDR</sequence>
<evidence type="ECO:0000256" key="6">
    <source>
        <dbReference type="ARBA" id="ARBA00022989"/>
    </source>
</evidence>
<feature type="domain" description="Ionotropic glutamate receptor C-terminal" evidence="15">
    <location>
        <begin position="319"/>
        <end position="580"/>
    </location>
</feature>
<feature type="signal peptide" evidence="14">
    <location>
        <begin position="1"/>
        <end position="16"/>
    </location>
</feature>
<dbReference type="SUPFAM" id="SSF53850">
    <property type="entry name" value="Periplasmic binding protein-like II"/>
    <property type="match status" value="1"/>
</dbReference>
<feature type="transmembrane region" description="Helical" evidence="13">
    <location>
        <begin position="572"/>
        <end position="593"/>
    </location>
</feature>
<name>A0A067R422_ZOONE</name>
<dbReference type="Pfam" id="PF10613">
    <property type="entry name" value="Lig_chan-Glu_bd"/>
    <property type="match status" value="1"/>
</dbReference>
<keyword evidence="5 13" id="KW-0812">Transmembrane</keyword>
<dbReference type="AlphaFoldDB" id="A0A067R422"/>
<dbReference type="EMBL" id="KK852771">
    <property type="protein sequence ID" value="KDR16868.1"/>
    <property type="molecule type" value="Genomic_DNA"/>
</dbReference>
<evidence type="ECO:0000256" key="12">
    <source>
        <dbReference type="ARBA" id="ARBA00023303"/>
    </source>
</evidence>
<comment type="similarity">
    <text evidence="2">Belongs to the glutamate-gated ion channel (TC 1.A.10.1) family.</text>
</comment>
<keyword evidence="10" id="KW-0325">Glycoprotein</keyword>
<evidence type="ECO:0000256" key="2">
    <source>
        <dbReference type="ARBA" id="ARBA00008685"/>
    </source>
</evidence>
<dbReference type="Proteomes" id="UP000027135">
    <property type="component" value="Unassembled WGS sequence"/>
</dbReference>
<evidence type="ECO:0000256" key="8">
    <source>
        <dbReference type="ARBA" id="ARBA00023136"/>
    </source>
</evidence>
<dbReference type="PANTHER" id="PTHR42643">
    <property type="entry name" value="IONOTROPIC RECEPTOR 20A-RELATED"/>
    <property type="match status" value="1"/>
</dbReference>
<dbReference type="GO" id="GO:0050906">
    <property type="term" value="P:detection of stimulus involved in sensory perception"/>
    <property type="evidence" value="ECO:0007669"/>
    <property type="project" value="UniProtKB-ARBA"/>
</dbReference>
<evidence type="ECO:0000256" key="1">
    <source>
        <dbReference type="ARBA" id="ARBA00004651"/>
    </source>
</evidence>
<evidence type="ECO:0000256" key="4">
    <source>
        <dbReference type="ARBA" id="ARBA00022475"/>
    </source>
</evidence>